<dbReference type="InterPro" id="IPR009636">
    <property type="entry name" value="SCAF"/>
</dbReference>
<evidence type="ECO:0000256" key="1">
    <source>
        <dbReference type="SAM" id="Coils"/>
    </source>
</evidence>
<protein>
    <recommendedName>
        <fullName evidence="5">Phage minor structural protein GP20</fullName>
    </recommendedName>
</protein>
<proteinExistence type="predicted"/>
<feature type="coiled-coil region" evidence="1">
    <location>
        <begin position="48"/>
        <end position="99"/>
    </location>
</feature>
<accession>A0ABM9C595</accession>
<evidence type="ECO:0000256" key="2">
    <source>
        <dbReference type="SAM" id="MobiDB-lite"/>
    </source>
</evidence>
<feature type="compositionally biased region" description="Basic and acidic residues" evidence="2">
    <location>
        <begin position="201"/>
        <end position="212"/>
    </location>
</feature>
<sequence length="212" mass="23332">MIKVDWLKELLKAQGLSDTQIAAIVGGVETNYKGWVPEHRFKDVSDAKKKAEDDLKERDKQLETLSKATGDNKVLQDQITQLQTDNKAASDKYESELKELRLNTALKLALSGKVHDPEIVTGLLDKSKVELDDTGNVKSGLDDQVKALQTSKAFLFVPDKSTQQQFRGITPGDGKTPGAGGVDDQNNMGKRLAEQAAKQSEGLDKARESYFQ</sequence>
<gene>
    <name evidence="3" type="ORF">PAECIP111891_02175</name>
</gene>
<dbReference type="Pfam" id="PF06810">
    <property type="entry name" value="Phage_scaffold"/>
    <property type="match status" value="1"/>
</dbReference>
<reference evidence="3" key="1">
    <citation type="submission" date="2022-01" db="EMBL/GenBank/DDBJ databases">
        <authorList>
            <person name="Criscuolo A."/>
        </authorList>
    </citation>
    <scope>NUCLEOTIDE SEQUENCE</scope>
    <source>
        <strain evidence="3">CIP111891</strain>
    </source>
</reference>
<organism evidence="3 4">
    <name type="scientific">Paenibacillus allorhizoplanae</name>
    <dbReference type="NCBI Taxonomy" id="2905648"/>
    <lineage>
        <taxon>Bacteria</taxon>
        <taxon>Bacillati</taxon>
        <taxon>Bacillota</taxon>
        <taxon>Bacilli</taxon>
        <taxon>Bacillales</taxon>
        <taxon>Paenibacillaceae</taxon>
        <taxon>Paenibacillus</taxon>
    </lineage>
</organism>
<evidence type="ECO:0000313" key="4">
    <source>
        <dbReference type="Proteomes" id="UP000838821"/>
    </source>
</evidence>
<keyword evidence="1" id="KW-0175">Coiled coil</keyword>
<keyword evidence="4" id="KW-1185">Reference proteome</keyword>
<evidence type="ECO:0008006" key="5">
    <source>
        <dbReference type="Google" id="ProtNLM"/>
    </source>
</evidence>
<feature type="region of interest" description="Disordered" evidence="2">
    <location>
        <begin position="164"/>
        <end position="212"/>
    </location>
</feature>
<dbReference type="RefSeq" id="WP_236287013.1">
    <property type="nucleotide sequence ID" value="NZ_CAKMMW010000005.1"/>
</dbReference>
<dbReference type="EMBL" id="CAKMMW010000005">
    <property type="protein sequence ID" value="CAH1202965.1"/>
    <property type="molecule type" value="Genomic_DNA"/>
</dbReference>
<dbReference type="Proteomes" id="UP000838821">
    <property type="component" value="Unassembled WGS sequence"/>
</dbReference>
<name>A0ABM9C595_9BACL</name>
<evidence type="ECO:0000313" key="3">
    <source>
        <dbReference type="EMBL" id="CAH1202965.1"/>
    </source>
</evidence>
<comment type="caution">
    <text evidence="3">The sequence shown here is derived from an EMBL/GenBank/DDBJ whole genome shotgun (WGS) entry which is preliminary data.</text>
</comment>